<dbReference type="PANTHER" id="PTHR40980:SF4">
    <property type="entry name" value="TONB-DEPENDENT RECEPTOR-LIKE BETA-BARREL DOMAIN-CONTAINING PROTEIN"/>
    <property type="match status" value="1"/>
</dbReference>
<keyword evidence="7" id="KW-1185">Reference proteome</keyword>
<dbReference type="EMBL" id="HG934468">
    <property type="protein sequence ID" value="CDN31351.1"/>
    <property type="molecule type" value="Genomic_DNA"/>
</dbReference>
<reference evidence="6 7" key="1">
    <citation type="journal article" date="2015" name="Genome Announc.">
        <title>Complete Genome Sequence of the Novel Leech Symbiont Mucinivorans hirudinis M3T.</title>
        <authorList>
            <person name="Nelson M.C."/>
            <person name="Bomar L."/>
            <person name="Graf J."/>
        </authorList>
    </citation>
    <scope>NUCLEOTIDE SEQUENCE [LARGE SCALE GENOMIC DNA]</scope>
    <source>
        <strain evidence="7">M3</strain>
    </source>
</reference>
<feature type="chain" id="PRO_5001589437" evidence="4">
    <location>
        <begin position="18"/>
        <end position="793"/>
    </location>
</feature>
<evidence type="ECO:0000256" key="2">
    <source>
        <dbReference type="ARBA" id="ARBA00023136"/>
    </source>
</evidence>
<dbReference type="Gene3D" id="2.60.40.1120">
    <property type="entry name" value="Carboxypeptidase-like, regulatory domain"/>
    <property type="match status" value="1"/>
</dbReference>
<protein>
    <submittedName>
        <fullName evidence="6">Putative TonB-dependent receptor</fullName>
    </submittedName>
</protein>
<dbReference type="SUPFAM" id="SSF56935">
    <property type="entry name" value="Porins"/>
    <property type="match status" value="1"/>
</dbReference>
<sequence length="793" mass="87282">MKNLFLLLICLTLSATAQPTQRQAVKGSVKDEQGVPVAFATISLKNISDSTIVTAAVSAESGLFELKAPKGDYLLEAAFVGYKPAYESIKIENADILLSEITLREDAVALNAALVTGSAITRRADGFVVNVENSGYAKGRNGYEVLAFAPGVMIRDGITINGKGGTKLYVNNRLITTDPENYLKSLSAEDVISIEVVPVAGAEYDASALGGVIKVTLRRARSGGYFGSVNAGGAWSEFGLKSGNANGSFSYRKNRLSINAMAGVSQYNNVESYNELTSIEKDNITIDAMSKVDAGNSNGWGELNAVYEITDKQSIGLLVGYFAYEGNKPTVGHTILNQNGVITESNLKFNSGDIGSTFNASLDYNLKIGNKGATLKANVDFTNKVLHSTEDSRSIFVGGVQPDRIFDSSVEGPGKVINANADFNIPLSKGWKMATGAKYYMMDVNNDILYRNYYGGQWWVDYDLSEVFTYREGVTAAYAQVSGTLGKFMLQGGIRGEYTMIDILSNKQGNNLTKSYFNPFPSLSAMYQWNAEKGHSLSLSANQKISRPSYSQLRPYRIPMGDYSYILGNPLLKASVMTNVTLTQTLFQRYSLTLFATHEKDPIAQVGVQDKDDPKIIYYQHQNMDSRIDFGASLYLPVQLTKWWNVVLNSVVMSRSETLNYSATEKRTFRTTIPQVSLTTIFTLPAGFQLEANARYATNYIQGNFSMKDMYDGGLKLTKSLLKDDLTLTLRYDGLLRMNPQIINVIDPLYNKVVYKTMDDRYIVVSLRWSFRGGQKVNVKKATQGNADESSRL</sequence>
<evidence type="ECO:0000313" key="6">
    <source>
        <dbReference type="EMBL" id="CDN31351.1"/>
    </source>
</evidence>
<dbReference type="KEGG" id="rbc:BN938_1258"/>
<dbReference type="InterPro" id="IPR041700">
    <property type="entry name" value="OMP_b-brl_3"/>
</dbReference>
<dbReference type="Pfam" id="PF13620">
    <property type="entry name" value="CarboxypepD_reg"/>
    <property type="match status" value="1"/>
</dbReference>
<name>A0A060R7Q8_9BACT</name>
<dbReference type="GO" id="GO:0009279">
    <property type="term" value="C:cell outer membrane"/>
    <property type="evidence" value="ECO:0007669"/>
    <property type="project" value="UniProtKB-SubCell"/>
</dbReference>
<dbReference type="Gene3D" id="2.40.170.20">
    <property type="entry name" value="TonB-dependent receptor, beta-barrel domain"/>
    <property type="match status" value="1"/>
</dbReference>
<evidence type="ECO:0000256" key="3">
    <source>
        <dbReference type="ARBA" id="ARBA00023237"/>
    </source>
</evidence>
<dbReference type="OrthoDB" id="905812at2"/>
<evidence type="ECO:0000313" key="7">
    <source>
        <dbReference type="Proteomes" id="UP000027616"/>
    </source>
</evidence>
<dbReference type="AlphaFoldDB" id="A0A060R7Q8"/>
<proteinExistence type="predicted"/>
<dbReference type="Pfam" id="PF14905">
    <property type="entry name" value="OMP_b-brl_3"/>
    <property type="match status" value="1"/>
</dbReference>
<dbReference type="HOGENOM" id="CLU_017617_1_0_10"/>
<organism evidence="6 7">
    <name type="scientific">Mucinivorans hirudinis</name>
    <dbReference type="NCBI Taxonomy" id="1433126"/>
    <lineage>
        <taxon>Bacteria</taxon>
        <taxon>Pseudomonadati</taxon>
        <taxon>Bacteroidota</taxon>
        <taxon>Bacteroidia</taxon>
        <taxon>Bacteroidales</taxon>
        <taxon>Rikenellaceae</taxon>
        <taxon>Mucinivorans</taxon>
    </lineage>
</organism>
<dbReference type="SUPFAM" id="SSF49464">
    <property type="entry name" value="Carboxypeptidase regulatory domain-like"/>
    <property type="match status" value="1"/>
</dbReference>
<feature type="signal peptide" evidence="4">
    <location>
        <begin position="1"/>
        <end position="17"/>
    </location>
</feature>
<evidence type="ECO:0000256" key="1">
    <source>
        <dbReference type="ARBA" id="ARBA00004442"/>
    </source>
</evidence>
<comment type="subcellular location">
    <subcellularLocation>
        <location evidence="1">Cell outer membrane</location>
    </subcellularLocation>
</comment>
<evidence type="ECO:0000256" key="4">
    <source>
        <dbReference type="SAM" id="SignalP"/>
    </source>
</evidence>
<keyword evidence="2" id="KW-0472">Membrane</keyword>
<dbReference type="eggNOG" id="COG4771">
    <property type="taxonomic scope" value="Bacteria"/>
</dbReference>
<dbReference type="Proteomes" id="UP000027616">
    <property type="component" value="Chromosome I"/>
</dbReference>
<dbReference type="InterPro" id="IPR036942">
    <property type="entry name" value="Beta-barrel_TonB_sf"/>
</dbReference>
<gene>
    <name evidence="6" type="ORF">BN938_1258</name>
</gene>
<evidence type="ECO:0000259" key="5">
    <source>
        <dbReference type="Pfam" id="PF14905"/>
    </source>
</evidence>
<keyword evidence="3" id="KW-0998">Cell outer membrane</keyword>
<feature type="domain" description="Outer membrane protein beta-barrel" evidence="5">
    <location>
        <begin position="367"/>
        <end position="769"/>
    </location>
</feature>
<dbReference type="STRING" id="1433126.BN938_1258"/>
<dbReference type="PANTHER" id="PTHR40980">
    <property type="entry name" value="PLUG DOMAIN-CONTAINING PROTEIN"/>
    <property type="match status" value="1"/>
</dbReference>
<keyword evidence="6" id="KW-0675">Receptor</keyword>
<accession>A0A060R7Q8</accession>
<dbReference type="InterPro" id="IPR008969">
    <property type="entry name" value="CarboxyPept-like_regulatory"/>
</dbReference>
<keyword evidence="4" id="KW-0732">Signal</keyword>